<gene>
    <name evidence="6" type="ORF">MNBD_PLANCTO02-132</name>
</gene>
<dbReference type="GO" id="GO:0006352">
    <property type="term" value="P:DNA-templated transcription initiation"/>
    <property type="evidence" value="ECO:0007669"/>
    <property type="project" value="InterPro"/>
</dbReference>
<organism evidence="6">
    <name type="scientific">hydrothermal vent metagenome</name>
    <dbReference type="NCBI Taxonomy" id="652676"/>
    <lineage>
        <taxon>unclassified sequences</taxon>
        <taxon>metagenomes</taxon>
        <taxon>ecological metagenomes</taxon>
    </lineage>
</organism>
<name>A0A3B1E7D8_9ZZZZ</name>
<dbReference type="InterPro" id="IPR014284">
    <property type="entry name" value="RNA_pol_sigma-70_dom"/>
</dbReference>
<dbReference type="EMBL" id="UOGL01000336">
    <property type="protein sequence ID" value="VAX39507.1"/>
    <property type="molecule type" value="Genomic_DNA"/>
</dbReference>
<evidence type="ECO:0000259" key="5">
    <source>
        <dbReference type="Pfam" id="PF04542"/>
    </source>
</evidence>
<dbReference type="Pfam" id="PF04542">
    <property type="entry name" value="Sigma70_r2"/>
    <property type="match status" value="1"/>
</dbReference>
<reference evidence="6" key="1">
    <citation type="submission" date="2018-06" db="EMBL/GenBank/DDBJ databases">
        <authorList>
            <person name="Zhirakovskaya E."/>
        </authorList>
    </citation>
    <scope>NUCLEOTIDE SEQUENCE</scope>
</reference>
<dbReference type="NCBIfam" id="TIGR02937">
    <property type="entry name" value="sigma70-ECF"/>
    <property type="match status" value="1"/>
</dbReference>
<sequence length="176" mass="20430">MTQEINEQFVRLITENQSMLYAYIRSLLPDADRAGDVLQETNLVLWRRANEFAEGTNFAGWARKIAYYQVLACYRDKRREKLLFDAELVALLAEQSESQVTSYEMKQRLLQGCLAKLSDQSRDLVRRRYAPDGSVKVMAKNLKRTVGSISQALYRIRQLLEECVNQQLTRETGEEI</sequence>
<dbReference type="InterPro" id="IPR014331">
    <property type="entry name" value="RNA_pol_sigma70_ECF_RHOBA"/>
</dbReference>
<dbReference type="GO" id="GO:0016987">
    <property type="term" value="F:sigma factor activity"/>
    <property type="evidence" value="ECO:0007669"/>
    <property type="project" value="UniProtKB-KW"/>
</dbReference>
<dbReference type="SUPFAM" id="SSF88946">
    <property type="entry name" value="Sigma2 domain of RNA polymerase sigma factors"/>
    <property type="match status" value="1"/>
</dbReference>
<keyword evidence="4" id="KW-0804">Transcription</keyword>
<dbReference type="Gene3D" id="1.10.10.10">
    <property type="entry name" value="Winged helix-like DNA-binding domain superfamily/Winged helix DNA-binding domain"/>
    <property type="match status" value="1"/>
</dbReference>
<dbReference type="InterPro" id="IPR007627">
    <property type="entry name" value="RNA_pol_sigma70_r2"/>
</dbReference>
<evidence type="ECO:0000313" key="6">
    <source>
        <dbReference type="EMBL" id="VAX39507.1"/>
    </source>
</evidence>
<proteinExistence type="inferred from homology"/>
<accession>A0A3B1E7D8</accession>
<dbReference type="NCBIfam" id="TIGR02989">
    <property type="entry name" value="Sig-70_gvs1"/>
    <property type="match status" value="1"/>
</dbReference>
<dbReference type="PANTHER" id="PTHR43133">
    <property type="entry name" value="RNA POLYMERASE ECF-TYPE SIGMA FACTO"/>
    <property type="match status" value="1"/>
</dbReference>
<dbReference type="InterPro" id="IPR013324">
    <property type="entry name" value="RNA_pol_sigma_r3/r4-like"/>
</dbReference>
<keyword evidence="2" id="KW-0805">Transcription regulation</keyword>
<dbReference type="InterPro" id="IPR036388">
    <property type="entry name" value="WH-like_DNA-bd_sf"/>
</dbReference>
<evidence type="ECO:0000256" key="2">
    <source>
        <dbReference type="ARBA" id="ARBA00023015"/>
    </source>
</evidence>
<protein>
    <submittedName>
        <fullName evidence="6">RNA polymerase ECF-type sigma factor</fullName>
    </submittedName>
</protein>
<keyword evidence="3" id="KW-0731">Sigma factor</keyword>
<dbReference type="AlphaFoldDB" id="A0A3B1E7D8"/>
<evidence type="ECO:0000256" key="4">
    <source>
        <dbReference type="ARBA" id="ARBA00023163"/>
    </source>
</evidence>
<comment type="similarity">
    <text evidence="1">Belongs to the sigma-70 factor family. ECF subfamily.</text>
</comment>
<dbReference type="SUPFAM" id="SSF88659">
    <property type="entry name" value="Sigma3 and sigma4 domains of RNA polymerase sigma factors"/>
    <property type="match status" value="1"/>
</dbReference>
<dbReference type="InterPro" id="IPR013325">
    <property type="entry name" value="RNA_pol_sigma_r2"/>
</dbReference>
<dbReference type="Gene3D" id="1.10.1740.10">
    <property type="match status" value="1"/>
</dbReference>
<evidence type="ECO:0000256" key="1">
    <source>
        <dbReference type="ARBA" id="ARBA00010641"/>
    </source>
</evidence>
<dbReference type="InterPro" id="IPR039425">
    <property type="entry name" value="RNA_pol_sigma-70-like"/>
</dbReference>
<feature type="domain" description="RNA polymerase sigma-70 region 2" evidence="5">
    <location>
        <begin position="12"/>
        <end position="79"/>
    </location>
</feature>
<evidence type="ECO:0000256" key="3">
    <source>
        <dbReference type="ARBA" id="ARBA00023082"/>
    </source>
</evidence>
<dbReference type="PANTHER" id="PTHR43133:SF51">
    <property type="entry name" value="RNA POLYMERASE SIGMA FACTOR"/>
    <property type="match status" value="1"/>
</dbReference>